<accession>A0A8H2XCB2</accession>
<evidence type="ECO:0000259" key="1">
    <source>
        <dbReference type="Pfam" id="PF09994"/>
    </source>
</evidence>
<dbReference type="PANTHER" id="PTHR33840:SF2">
    <property type="entry name" value="TLE1 PHOSPHOLIPASE DOMAIN-CONTAINING PROTEIN"/>
    <property type="match status" value="1"/>
</dbReference>
<evidence type="ECO:0000313" key="3">
    <source>
        <dbReference type="Proteomes" id="UP000663853"/>
    </source>
</evidence>
<dbReference type="AlphaFoldDB" id="A0A8H2XCB2"/>
<gene>
    <name evidence="2" type="ORF">RDB_LOCUS11273</name>
</gene>
<organism evidence="2 3">
    <name type="scientific">Rhizoctonia solani</name>
    <dbReference type="NCBI Taxonomy" id="456999"/>
    <lineage>
        <taxon>Eukaryota</taxon>
        <taxon>Fungi</taxon>
        <taxon>Dikarya</taxon>
        <taxon>Basidiomycota</taxon>
        <taxon>Agaricomycotina</taxon>
        <taxon>Agaricomycetes</taxon>
        <taxon>Cantharellales</taxon>
        <taxon>Ceratobasidiaceae</taxon>
        <taxon>Rhizoctonia</taxon>
    </lineage>
</organism>
<sequence>MPESSSYQKLSLVRSPLQSGRYSLTLLRDEGQVYAEAHPTTSDYYFEDDEDRVVNLSEYVGMFGHELEWGFSDFQVRGEKIGKIEIWQHPSSRERFLRIVPKGREEAFARHAGPHSLNLDQYLDIIEEPDPFSPKLKAKFTTKRVTTQRRLVLCFDGTSNHFSNENTNVVKMVELLKKDDPERQMVLIPTCNITLATQPTSSSSQNCLVQVIDGYRYLMQTYRAGDQIYIFGFSRGAYTARALAGMLHSVGLLPKHNLEQASFAYEVYANSKEMDGKEPDIVEEFNRVTVKFGCSTTLDSSPVDTDPRAFMRAFCTPVVITLLGVWDTVGSVGTLTRKTLPWIEYNPSVKHFRQALALDENRGNFIPSLWNHDRTDRKTQTAVEVWFKGGHADIGGGAKPPGTIWDISCLQAPDSRSVQAEKNFKFPQPPRLSHITLRWMVRQCLQIPDAQLLFDTTVMRIYRDSRILEGWNTEGVLDFAQLDNDDITPSPFLASDQTGLNGWGWWLLDKFPVPKLSQEKTVNQPAFYLPFWWLLAKLPVPKLSQEKTADGTPIIQLYVWFNSPARLLPAINNDDVTPRPFWWTLAKLPSPKLAQGKTVHGPPTVYIPNNGSSRVIQFYEKPGVFLHSSVHAHVQAIESRAQKDNEDKEEAKYKPSAVLKNWPNDVWPPIAEPRNLGLKMRDSRETNDTEVVQQLSIVWKRESKTNWFLGLWGFWGKNAVHRKPSSLDGTQQSSGLPA</sequence>
<comment type="caution">
    <text evidence="2">The sequence shown here is derived from an EMBL/GenBank/DDBJ whole genome shotgun (WGS) entry which is preliminary data.</text>
</comment>
<reference evidence="2" key="1">
    <citation type="submission" date="2021-01" db="EMBL/GenBank/DDBJ databases">
        <authorList>
            <person name="Kaushik A."/>
        </authorList>
    </citation>
    <scope>NUCLEOTIDE SEQUENCE</scope>
    <source>
        <strain evidence="2">AG6-10EEA</strain>
    </source>
</reference>
<dbReference type="Pfam" id="PF09994">
    <property type="entry name" value="T6SS_Tle1-like_cat"/>
    <property type="match status" value="1"/>
</dbReference>
<dbReference type="EMBL" id="CAJMXA010000182">
    <property type="protein sequence ID" value="CAE6420100.1"/>
    <property type="molecule type" value="Genomic_DNA"/>
</dbReference>
<feature type="domain" description="T6SS Phospholipase effector Tle1-like catalytic" evidence="1">
    <location>
        <begin position="149"/>
        <end position="443"/>
    </location>
</feature>
<protein>
    <recommendedName>
        <fullName evidence="1">T6SS Phospholipase effector Tle1-like catalytic domain-containing protein</fullName>
    </recommendedName>
</protein>
<dbReference type="PANTHER" id="PTHR33840">
    <property type="match status" value="1"/>
</dbReference>
<dbReference type="Proteomes" id="UP000663853">
    <property type="component" value="Unassembled WGS sequence"/>
</dbReference>
<name>A0A8H2XCB2_9AGAM</name>
<dbReference type="InterPro" id="IPR018712">
    <property type="entry name" value="Tle1-like_cat"/>
</dbReference>
<proteinExistence type="predicted"/>
<evidence type="ECO:0000313" key="2">
    <source>
        <dbReference type="EMBL" id="CAE6420100.1"/>
    </source>
</evidence>